<sequence>MIADADQIARDVGCDQDGEPDGPTGTPRTPERSPSSMALRGFARNTSRKPGKERGTRTRSCCQVVPAIQCWLLRCDRDGLVRRAVIDLADRPNAIDGPFPNPMPGDQCHPREEVGYNVGPGRVKEWIARYGDPRDPSVDAVDWVERIPFKENRIYVQRVMENLQIYRSQFRTTPHHTIEADMRGG</sequence>
<feature type="region of interest" description="Disordered" evidence="2">
    <location>
        <begin position="1"/>
        <end position="58"/>
    </location>
</feature>
<dbReference type="Proteomes" id="UP000002531">
    <property type="component" value="Chromosome"/>
</dbReference>
<gene>
    <name evidence="3" type="ordered locus">Nwi_0877</name>
</gene>
<accession>Q3SUA0</accession>
<comment type="similarity">
    <text evidence="1">Belongs to the transglycosylase Slt family.</text>
</comment>
<name>Q3SUA0_NITWN</name>
<proteinExistence type="inferred from homology"/>
<dbReference type="PANTHER" id="PTHR37423">
    <property type="entry name" value="SOLUBLE LYTIC MUREIN TRANSGLYCOSYLASE-RELATED"/>
    <property type="match status" value="1"/>
</dbReference>
<dbReference type="SUPFAM" id="SSF53955">
    <property type="entry name" value="Lysozyme-like"/>
    <property type="match status" value="1"/>
</dbReference>
<organism evidence="3 4">
    <name type="scientific">Nitrobacter winogradskyi (strain ATCC 25391 / DSM 10237 / CIP 104748 / NCIMB 11846 / Nb-255)</name>
    <dbReference type="NCBI Taxonomy" id="323098"/>
    <lineage>
        <taxon>Bacteria</taxon>
        <taxon>Pseudomonadati</taxon>
        <taxon>Pseudomonadota</taxon>
        <taxon>Alphaproteobacteria</taxon>
        <taxon>Hyphomicrobiales</taxon>
        <taxon>Nitrobacteraceae</taxon>
        <taxon>Nitrobacter</taxon>
    </lineage>
</organism>
<dbReference type="Gene3D" id="1.10.530.10">
    <property type="match status" value="1"/>
</dbReference>
<dbReference type="KEGG" id="nwi:Nwi_0877"/>
<dbReference type="EMBL" id="CP000115">
    <property type="protein sequence ID" value="ABA04141.1"/>
    <property type="molecule type" value="Genomic_DNA"/>
</dbReference>
<dbReference type="STRING" id="323098.Nwi_0877"/>
<dbReference type="HOGENOM" id="CLU_1459872_0_0_5"/>
<evidence type="ECO:0008006" key="5">
    <source>
        <dbReference type="Google" id="ProtNLM"/>
    </source>
</evidence>
<evidence type="ECO:0000256" key="2">
    <source>
        <dbReference type="SAM" id="MobiDB-lite"/>
    </source>
</evidence>
<evidence type="ECO:0000256" key="1">
    <source>
        <dbReference type="ARBA" id="ARBA00007734"/>
    </source>
</evidence>
<dbReference type="InterPro" id="IPR023346">
    <property type="entry name" value="Lysozyme-like_dom_sf"/>
</dbReference>
<dbReference type="AlphaFoldDB" id="Q3SUA0"/>
<reference evidence="3 4" key="1">
    <citation type="journal article" date="2006" name="Appl. Environ. Microbiol.">
        <title>Genome sequence of the chemolithoautotrophic nitrite-oxidizing bacterium Nitrobacter winogradskyi Nb-255.</title>
        <authorList>
            <person name="Starkenburg S.R."/>
            <person name="Chain P.S."/>
            <person name="Sayavedra-Soto L.A."/>
            <person name="Hauser L."/>
            <person name="Land M.L."/>
            <person name="Larimer F.W."/>
            <person name="Malfatti S.A."/>
            <person name="Klotz M.G."/>
            <person name="Bottomley P.J."/>
            <person name="Arp D.J."/>
            <person name="Hickey W.J."/>
        </authorList>
    </citation>
    <scope>NUCLEOTIDE SEQUENCE [LARGE SCALE GENOMIC DNA]</scope>
    <source>
        <strain evidence="4">ATCC 25391 / DSM 10237 / CIP 104748 / NCIMB 11846 / Nb-255</strain>
    </source>
</reference>
<dbReference type="eggNOG" id="COG0741">
    <property type="taxonomic scope" value="Bacteria"/>
</dbReference>
<evidence type="ECO:0000313" key="3">
    <source>
        <dbReference type="EMBL" id="ABA04141.1"/>
    </source>
</evidence>
<evidence type="ECO:0000313" key="4">
    <source>
        <dbReference type="Proteomes" id="UP000002531"/>
    </source>
</evidence>
<keyword evidence="4" id="KW-1185">Reference proteome</keyword>
<dbReference type="PANTHER" id="PTHR37423:SF2">
    <property type="entry name" value="MEMBRANE-BOUND LYTIC MUREIN TRANSGLYCOSYLASE C"/>
    <property type="match status" value="1"/>
</dbReference>
<protein>
    <recommendedName>
        <fullName evidence="5">Transglycosylase SLT domain-containing protein</fullName>
    </recommendedName>
</protein>